<dbReference type="OrthoDB" id="3360643at2759"/>
<proteinExistence type="predicted"/>
<name>A0A1E1KQJ8_9HELO</name>
<evidence type="ECO:0000313" key="3">
    <source>
        <dbReference type="EMBL" id="CZT00296.1"/>
    </source>
</evidence>
<dbReference type="EMBL" id="FJUX01000044">
    <property type="protein sequence ID" value="CZT00296.1"/>
    <property type="molecule type" value="Genomic_DNA"/>
</dbReference>
<feature type="signal peptide" evidence="2">
    <location>
        <begin position="1"/>
        <end position="24"/>
    </location>
</feature>
<keyword evidence="2" id="KW-0732">Signal</keyword>
<evidence type="ECO:0000256" key="2">
    <source>
        <dbReference type="SAM" id="SignalP"/>
    </source>
</evidence>
<reference evidence="4" key="1">
    <citation type="submission" date="2016-03" db="EMBL/GenBank/DDBJ databases">
        <authorList>
            <person name="Guldener U."/>
        </authorList>
    </citation>
    <scope>NUCLEOTIDE SEQUENCE [LARGE SCALE GENOMIC DNA]</scope>
    <source>
        <strain evidence="4">04CH-RAC-A.6.1</strain>
    </source>
</reference>
<protein>
    <submittedName>
        <fullName evidence="3">Uncharacterized protein</fullName>
    </submittedName>
</protein>
<dbReference type="Proteomes" id="UP000178912">
    <property type="component" value="Unassembled WGS sequence"/>
</dbReference>
<evidence type="ECO:0000256" key="1">
    <source>
        <dbReference type="SAM" id="MobiDB-lite"/>
    </source>
</evidence>
<feature type="chain" id="PRO_5009446271" evidence="2">
    <location>
        <begin position="25"/>
        <end position="265"/>
    </location>
</feature>
<keyword evidence="4" id="KW-1185">Reference proteome</keyword>
<accession>A0A1E1KQJ8</accession>
<evidence type="ECO:0000313" key="4">
    <source>
        <dbReference type="Proteomes" id="UP000178912"/>
    </source>
</evidence>
<organism evidence="3 4">
    <name type="scientific">Rhynchosporium agropyri</name>
    <dbReference type="NCBI Taxonomy" id="914238"/>
    <lineage>
        <taxon>Eukaryota</taxon>
        <taxon>Fungi</taxon>
        <taxon>Dikarya</taxon>
        <taxon>Ascomycota</taxon>
        <taxon>Pezizomycotina</taxon>
        <taxon>Leotiomycetes</taxon>
        <taxon>Helotiales</taxon>
        <taxon>Ploettnerulaceae</taxon>
        <taxon>Rhynchosporium</taxon>
    </lineage>
</organism>
<feature type="region of interest" description="Disordered" evidence="1">
    <location>
        <begin position="226"/>
        <end position="245"/>
    </location>
</feature>
<gene>
    <name evidence="3" type="ORF">RAG0_08382</name>
</gene>
<dbReference type="AlphaFoldDB" id="A0A1E1KQJ8"/>
<sequence>MPRDIMHIICFLAVASLLTCVCAGGPPRLTFYGLEILPGAPITKFESTLLVPSVTPDQDPKSVQGLRSMWPGLEPQPVSALFQNVLSNLNQAPHVTENNAWYFFPYWCCAPAMDLVGNRVRLFPGDLLQNTYQWNSETKDWYQNWVVQPGKQGHRGGVEPLGGGLITDGHFDTKYTEEKWPPMVKALLDIEVQGEGKWDFGPVEWRNVLVEAQTKETSWCTEMWPEQEEQLPNDENPADRDGQSQHKLNDMLCSIHNFPRDELVL</sequence>